<dbReference type="InterPro" id="IPR051826">
    <property type="entry name" value="E3_ubiquitin-ligase_domain"/>
</dbReference>
<dbReference type="EMBL" id="JAJVCZ030000006">
    <property type="protein sequence ID" value="KAL0259171.1"/>
    <property type="molecule type" value="Genomic_DNA"/>
</dbReference>
<feature type="compositionally biased region" description="Basic and acidic residues" evidence="2">
    <location>
        <begin position="162"/>
        <end position="180"/>
    </location>
</feature>
<organism evidence="4 5">
    <name type="scientific">Diplodia seriata</name>
    <dbReference type="NCBI Taxonomy" id="420778"/>
    <lineage>
        <taxon>Eukaryota</taxon>
        <taxon>Fungi</taxon>
        <taxon>Dikarya</taxon>
        <taxon>Ascomycota</taxon>
        <taxon>Pezizomycotina</taxon>
        <taxon>Dothideomycetes</taxon>
        <taxon>Dothideomycetes incertae sedis</taxon>
        <taxon>Botryosphaeriales</taxon>
        <taxon>Botryosphaeriaceae</taxon>
        <taxon>Diplodia</taxon>
    </lineage>
</organism>
<keyword evidence="1" id="KW-0862">Zinc</keyword>
<feature type="domain" description="RING-type" evidence="3">
    <location>
        <begin position="262"/>
        <end position="321"/>
    </location>
</feature>
<evidence type="ECO:0000313" key="4">
    <source>
        <dbReference type="EMBL" id="KAL0259171.1"/>
    </source>
</evidence>
<evidence type="ECO:0000256" key="2">
    <source>
        <dbReference type="SAM" id="MobiDB-lite"/>
    </source>
</evidence>
<evidence type="ECO:0000256" key="1">
    <source>
        <dbReference type="PROSITE-ProRule" id="PRU00175"/>
    </source>
</evidence>
<keyword evidence="1" id="KW-0863">Zinc-finger</keyword>
<gene>
    <name evidence="4" type="ORF">SLS55_006676</name>
</gene>
<dbReference type="Gene3D" id="3.30.40.10">
    <property type="entry name" value="Zinc/RING finger domain, C3HC4 (zinc finger)"/>
    <property type="match status" value="1"/>
</dbReference>
<name>A0ABR3CFY7_9PEZI</name>
<accession>A0ABR3CFY7</accession>
<sequence length="335" mass="38962">MLHISDTFFLLKSQHRTPIQFRTNNTPTMPPRLPPHAFQRRSRDITTANITNTTPTATEIADLVAAISRLFMDLRRDYFAAAATITTPTWQYYDVSSRPNRVFLHVFLEGVRGEQLRASWLPVESGDEAAARARRRALFFRDRIVALQEGIEELDNMIARRDREDQQERERVRERRRAEGGDEDQEYLNNVNQRRLGEQWDASFGPGDPNLSLAFDEDDEDDDDYEDDDEDEEGVSFESLIEKGVVKPVDREEVEAKESVCCPICHAPWEEMTSERVREMEGEDWAKWFCREPCGLRCGHFFGRVCLEAWLETSNSCPMCRRIVDVEFRPSILFN</sequence>
<dbReference type="GeneID" id="92010761"/>
<dbReference type="PANTHER" id="PTHR22765">
    <property type="entry name" value="RING FINGER AND PROTEASE ASSOCIATED DOMAIN-CONTAINING"/>
    <property type="match status" value="1"/>
</dbReference>
<evidence type="ECO:0000259" key="3">
    <source>
        <dbReference type="PROSITE" id="PS50089"/>
    </source>
</evidence>
<reference evidence="4 5" key="1">
    <citation type="submission" date="2024-02" db="EMBL/GenBank/DDBJ databases">
        <title>De novo assembly and annotation of 12 fungi associated with fruit tree decline syndrome in Ontario, Canada.</title>
        <authorList>
            <person name="Sulman M."/>
            <person name="Ellouze W."/>
            <person name="Ilyukhin E."/>
        </authorList>
    </citation>
    <scope>NUCLEOTIDE SEQUENCE [LARGE SCALE GENOMIC DNA]</scope>
    <source>
        <strain evidence="4 5">FDS-637</strain>
    </source>
</reference>
<keyword evidence="5" id="KW-1185">Reference proteome</keyword>
<comment type="caution">
    <text evidence="4">The sequence shown here is derived from an EMBL/GenBank/DDBJ whole genome shotgun (WGS) entry which is preliminary data.</text>
</comment>
<dbReference type="Pfam" id="PF13639">
    <property type="entry name" value="zf-RING_2"/>
    <property type="match status" value="1"/>
</dbReference>
<dbReference type="PROSITE" id="PS50089">
    <property type="entry name" value="ZF_RING_2"/>
    <property type="match status" value="1"/>
</dbReference>
<dbReference type="PANTHER" id="PTHR22765:SF416">
    <property type="entry name" value="E3 UBIQUITIN-PROTEIN LIGASE GODZILLA"/>
    <property type="match status" value="1"/>
</dbReference>
<dbReference type="InterPro" id="IPR013083">
    <property type="entry name" value="Znf_RING/FYVE/PHD"/>
</dbReference>
<dbReference type="RefSeq" id="XP_066632200.1">
    <property type="nucleotide sequence ID" value="XM_066778105.1"/>
</dbReference>
<dbReference type="SUPFAM" id="SSF57850">
    <property type="entry name" value="RING/U-box"/>
    <property type="match status" value="1"/>
</dbReference>
<feature type="region of interest" description="Disordered" evidence="2">
    <location>
        <begin position="162"/>
        <end position="234"/>
    </location>
</feature>
<evidence type="ECO:0000313" key="5">
    <source>
        <dbReference type="Proteomes" id="UP001430584"/>
    </source>
</evidence>
<feature type="compositionally biased region" description="Acidic residues" evidence="2">
    <location>
        <begin position="215"/>
        <end position="234"/>
    </location>
</feature>
<proteinExistence type="predicted"/>
<protein>
    <recommendedName>
        <fullName evidence="3">RING-type domain-containing protein</fullName>
    </recommendedName>
</protein>
<keyword evidence="1" id="KW-0479">Metal-binding</keyword>
<dbReference type="Proteomes" id="UP001430584">
    <property type="component" value="Unassembled WGS sequence"/>
</dbReference>
<dbReference type="InterPro" id="IPR001841">
    <property type="entry name" value="Znf_RING"/>
</dbReference>